<dbReference type="PANTHER" id="PTHR33120:SF47">
    <property type="entry name" value="OS05G0571400 PROTEIN"/>
    <property type="match status" value="1"/>
</dbReference>
<keyword evidence="3" id="KW-1185">Reference proteome</keyword>
<dbReference type="InterPro" id="IPR046527">
    <property type="entry name" value="PIR2-like_helical"/>
</dbReference>
<evidence type="ECO:0000259" key="1">
    <source>
        <dbReference type="Pfam" id="PF20235"/>
    </source>
</evidence>
<name>A0A5J9WUX7_9POAL</name>
<dbReference type="OrthoDB" id="691360at2759"/>
<dbReference type="Pfam" id="PF20235">
    <property type="entry name" value="PIR2-like_helical"/>
    <property type="match status" value="1"/>
</dbReference>
<dbReference type="Proteomes" id="UP000324897">
    <property type="component" value="Chromosome 6"/>
</dbReference>
<gene>
    <name evidence="2" type="ORF">EJB05_02395</name>
</gene>
<dbReference type="EMBL" id="RWGY01000002">
    <property type="protein sequence ID" value="TVU50994.1"/>
    <property type="molecule type" value="Genomic_DNA"/>
</dbReference>
<feature type="domain" description="PIR2-like helical" evidence="1">
    <location>
        <begin position="38"/>
        <end position="145"/>
    </location>
</feature>
<dbReference type="AlphaFoldDB" id="A0A5J9WUX7"/>
<evidence type="ECO:0000313" key="2">
    <source>
        <dbReference type="EMBL" id="TVU50994.1"/>
    </source>
</evidence>
<protein>
    <recommendedName>
        <fullName evidence="1">PIR2-like helical domain-containing protein</fullName>
    </recommendedName>
</protein>
<feature type="non-terminal residue" evidence="2">
    <location>
        <position position="1"/>
    </location>
</feature>
<accession>A0A5J9WUX7</accession>
<sequence>MALVSNGDPRLRVYEPSFSCQFPSAEEESACRSRVLYKIHISYQKALKQLNKVRAAEGLCFGFLDPVSNIVFNTLIPYNKSRPESRRYKREEPVVVVSERKLKELVRRSLDGLVAFLVRFFPDLAECQALRYLLLAEADLLVASRIALSDLGMRRFG</sequence>
<evidence type="ECO:0000313" key="3">
    <source>
        <dbReference type="Proteomes" id="UP000324897"/>
    </source>
</evidence>
<organism evidence="2 3">
    <name type="scientific">Eragrostis curvula</name>
    <name type="common">weeping love grass</name>
    <dbReference type="NCBI Taxonomy" id="38414"/>
    <lineage>
        <taxon>Eukaryota</taxon>
        <taxon>Viridiplantae</taxon>
        <taxon>Streptophyta</taxon>
        <taxon>Embryophyta</taxon>
        <taxon>Tracheophyta</taxon>
        <taxon>Spermatophyta</taxon>
        <taxon>Magnoliopsida</taxon>
        <taxon>Liliopsida</taxon>
        <taxon>Poales</taxon>
        <taxon>Poaceae</taxon>
        <taxon>PACMAD clade</taxon>
        <taxon>Chloridoideae</taxon>
        <taxon>Eragrostideae</taxon>
        <taxon>Eragrostidinae</taxon>
        <taxon>Eragrostis</taxon>
    </lineage>
</organism>
<dbReference type="Gramene" id="TVU50994">
    <property type="protein sequence ID" value="TVU50994"/>
    <property type="gene ID" value="EJB05_02395"/>
</dbReference>
<reference evidence="2 3" key="1">
    <citation type="journal article" date="2019" name="Sci. Rep.">
        <title>A high-quality genome of Eragrostis curvula grass provides insights into Poaceae evolution and supports new strategies to enhance forage quality.</title>
        <authorList>
            <person name="Carballo J."/>
            <person name="Santos B.A.C.M."/>
            <person name="Zappacosta D."/>
            <person name="Garbus I."/>
            <person name="Selva J.P."/>
            <person name="Gallo C.A."/>
            <person name="Diaz A."/>
            <person name="Albertini E."/>
            <person name="Caccamo M."/>
            <person name="Echenique V."/>
        </authorList>
    </citation>
    <scope>NUCLEOTIDE SEQUENCE [LARGE SCALE GENOMIC DNA]</scope>
    <source>
        <strain evidence="3">cv. Victoria</strain>
        <tissue evidence="2">Leaf</tissue>
    </source>
</reference>
<dbReference type="PANTHER" id="PTHR33120">
    <property type="entry name" value="EXPRESSED PROTEIN-RELATED"/>
    <property type="match status" value="1"/>
</dbReference>
<proteinExistence type="predicted"/>
<comment type="caution">
    <text evidence="2">The sequence shown here is derived from an EMBL/GenBank/DDBJ whole genome shotgun (WGS) entry which is preliminary data.</text>
</comment>